<dbReference type="PIRSF" id="PIRSF037139">
    <property type="entry name" value="UCP037139"/>
    <property type="match status" value="1"/>
</dbReference>
<dbReference type="SUPFAM" id="SSF110087">
    <property type="entry name" value="DR1885-like metal-binding protein"/>
    <property type="match status" value="1"/>
</dbReference>
<dbReference type="InterPro" id="IPR012533">
    <property type="entry name" value="YcnI-copper_dom"/>
</dbReference>
<dbReference type="PANTHER" id="PTHR36302:SF1">
    <property type="entry name" value="COPPER CHAPERONE PCU(A)C"/>
    <property type="match status" value="1"/>
</dbReference>
<protein>
    <recommendedName>
        <fullName evidence="3">YncI copper-binding domain-containing protein</fullName>
    </recommendedName>
</protein>
<proteinExistence type="predicted"/>
<keyword evidence="2" id="KW-0732">Signal</keyword>
<feature type="compositionally biased region" description="Basic and acidic residues" evidence="1">
    <location>
        <begin position="321"/>
        <end position="334"/>
    </location>
</feature>
<dbReference type="AlphaFoldDB" id="A0A8G2BG74"/>
<reference evidence="4 5" key="1">
    <citation type="submission" date="2016-10" db="EMBL/GenBank/DDBJ databases">
        <authorList>
            <person name="Varghese N."/>
            <person name="Submissions S."/>
        </authorList>
    </citation>
    <scope>NUCLEOTIDE SEQUENCE [LARGE SCALE GENOMIC DNA]</scope>
    <source>
        <strain evidence="4 5">DSM 18839</strain>
    </source>
</reference>
<evidence type="ECO:0000256" key="2">
    <source>
        <dbReference type="SAM" id="SignalP"/>
    </source>
</evidence>
<dbReference type="InterPro" id="IPR038507">
    <property type="entry name" value="YcnI-like_sf"/>
</dbReference>
<keyword evidence="5" id="KW-1185">Reference proteome</keyword>
<dbReference type="InterPro" id="IPR021174">
    <property type="entry name" value="UCP037139"/>
</dbReference>
<gene>
    <name evidence="4" type="ORF">SAMN05660686_01504</name>
</gene>
<sequence length="334" mass="34787">MTIKTTIASLALLGAAFSTAPASAHSSLETGQATADSMYKAVMRVPHGCDGKPTIALTIDIPEGVIATKPMPKPGWKLETVWGAYGKTYDYYGTPMSEGVTQIRWSGGALPDDFYDEFVFRARITGDLAGTTIAFPTTQFCPDGAQVAWTETAAPGQDPHDLPHPAPNLMVVAPAEKSGHGHGHGGMQTAMADGVAVEAPFARATAGPARNGAAFLTVRNAGAEADRLIGAKTPVAERAELHTHLHENGVMKMRPVEAIAVPAGGVATLEPGGDHIMMMGLKAPLKEGESFPLTLIFEKAGEVTVDVPIGGVGAMQGSGDSSHHGTHDMKMKSN</sequence>
<feature type="region of interest" description="Disordered" evidence="1">
    <location>
        <begin position="314"/>
        <end position="334"/>
    </location>
</feature>
<dbReference type="InterPro" id="IPR058248">
    <property type="entry name" value="Lxx211020-like"/>
</dbReference>
<dbReference type="PANTHER" id="PTHR36302">
    <property type="entry name" value="BLR7088 PROTEIN"/>
    <property type="match status" value="1"/>
</dbReference>
<name>A0A8G2BG74_9PROT</name>
<feature type="chain" id="PRO_5034979366" description="YncI copper-binding domain-containing protein" evidence="2">
    <location>
        <begin position="25"/>
        <end position="334"/>
    </location>
</feature>
<feature type="signal peptide" evidence="2">
    <location>
        <begin position="1"/>
        <end position="24"/>
    </location>
</feature>
<evidence type="ECO:0000259" key="3">
    <source>
        <dbReference type="Pfam" id="PF07987"/>
    </source>
</evidence>
<accession>A0A8G2BG74</accession>
<dbReference type="EMBL" id="FNBW01000004">
    <property type="protein sequence ID" value="SDF51547.1"/>
    <property type="molecule type" value="Genomic_DNA"/>
</dbReference>
<evidence type="ECO:0000313" key="5">
    <source>
        <dbReference type="Proteomes" id="UP000198615"/>
    </source>
</evidence>
<dbReference type="CDD" id="cd08545">
    <property type="entry name" value="YcnI_like"/>
    <property type="match status" value="1"/>
</dbReference>
<dbReference type="Gene3D" id="2.60.40.2230">
    <property type="entry name" value="Uncharacterised protein YcnI-like PF07987, DUF1775"/>
    <property type="match status" value="1"/>
</dbReference>
<dbReference type="Pfam" id="PF04314">
    <property type="entry name" value="PCuAC"/>
    <property type="match status" value="1"/>
</dbReference>
<organism evidence="4 5">
    <name type="scientific">Thalassobaculum litoreum DSM 18839</name>
    <dbReference type="NCBI Taxonomy" id="1123362"/>
    <lineage>
        <taxon>Bacteria</taxon>
        <taxon>Pseudomonadati</taxon>
        <taxon>Pseudomonadota</taxon>
        <taxon>Alphaproteobacteria</taxon>
        <taxon>Rhodospirillales</taxon>
        <taxon>Thalassobaculaceae</taxon>
        <taxon>Thalassobaculum</taxon>
    </lineage>
</organism>
<dbReference type="Gene3D" id="2.60.40.1890">
    <property type="entry name" value="PCu(A)C copper chaperone"/>
    <property type="match status" value="1"/>
</dbReference>
<comment type="caution">
    <text evidence="4">The sequence shown here is derived from an EMBL/GenBank/DDBJ whole genome shotgun (WGS) entry which is preliminary data.</text>
</comment>
<dbReference type="Proteomes" id="UP000198615">
    <property type="component" value="Unassembled WGS sequence"/>
</dbReference>
<dbReference type="OrthoDB" id="9796962at2"/>
<evidence type="ECO:0000256" key="1">
    <source>
        <dbReference type="SAM" id="MobiDB-lite"/>
    </source>
</evidence>
<dbReference type="InterPro" id="IPR036182">
    <property type="entry name" value="PCuAC_sf"/>
</dbReference>
<dbReference type="Pfam" id="PF07987">
    <property type="entry name" value="DUF1775"/>
    <property type="match status" value="1"/>
</dbReference>
<dbReference type="InterPro" id="IPR007410">
    <property type="entry name" value="LpqE-like"/>
</dbReference>
<evidence type="ECO:0000313" key="4">
    <source>
        <dbReference type="EMBL" id="SDF51547.1"/>
    </source>
</evidence>
<feature type="domain" description="YncI copper-binding" evidence="3">
    <location>
        <begin position="25"/>
        <end position="171"/>
    </location>
</feature>
<dbReference type="RefSeq" id="WP_093149342.1">
    <property type="nucleotide sequence ID" value="NZ_FNBW01000004.1"/>
</dbReference>